<dbReference type="Proteomes" id="UP000228888">
    <property type="component" value="Unassembled WGS sequence"/>
</dbReference>
<dbReference type="EMBL" id="PCUF01000017">
    <property type="protein sequence ID" value="PIN66582.1"/>
    <property type="molecule type" value="Genomic_DNA"/>
</dbReference>
<dbReference type="EMBL" id="PFIH01000047">
    <property type="protein sequence ID" value="PIX28011.1"/>
    <property type="molecule type" value="Genomic_DNA"/>
</dbReference>
<organism evidence="1 9">
    <name type="scientific">Huberarchaeum crystalense</name>
    <dbReference type="NCBI Taxonomy" id="2014257"/>
    <lineage>
        <taxon>Archaea</taxon>
        <taxon>Candidatus Huberarchaeota</taxon>
        <taxon>Candidatus Huberarchaeia</taxon>
        <taxon>Candidatus Huberarchaeales</taxon>
        <taxon>Candidatus Huberarchaeaceae</taxon>
        <taxon>Candidatus Huberarchaeum</taxon>
    </lineage>
</organism>
<evidence type="ECO:0000313" key="8">
    <source>
        <dbReference type="Proteomes" id="UP000228888"/>
    </source>
</evidence>
<dbReference type="EMBL" id="PFMG01000049">
    <property type="protein sequence ID" value="PIY99742.1"/>
    <property type="molecule type" value="Genomic_DNA"/>
</dbReference>
<evidence type="ECO:0000313" key="3">
    <source>
        <dbReference type="EMBL" id="PIV89534.1"/>
    </source>
</evidence>
<evidence type="ECO:0000313" key="7">
    <source>
        <dbReference type="Proteomes" id="UP000228874"/>
    </source>
</evidence>
<evidence type="ECO:0000313" key="4">
    <source>
        <dbReference type="EMBL" id="PIX28011.1"/>
    </source>
</evidence>
<dbReference type="Proteomes" id="UP000229789">
    <property type="component" value="Unassembled WGS sequence"/>
</dbReference>
<accession>A0A2H9M7L5</accession>
<proteinExistence type="predicted"/>
<evidence type="ECO:0000313" key="5">
    <source>
        <dbReference type="EMBL" id="PIY99742.1"/>
    </source>
</evidence>
<gene>
    <name evidence="6" type="ORF">CO124_01095</name>
    <name evidence="2" type="ORF">COS22_00770</name>
    <name evidence="3" type="ORF">COW47_02235</name>
    <name evidence="1" type="ORF">COW69_01630</name>
    <name evidence="5" type="ORF">COY63_02085</name>
    <name evidence="4" type="ORF">COZ66_01975</name>
</gene>
<reference evidence="1 9" key="2">
    <citation type="submission" date="2017-09" db="EMBL/GenBank/DDBJ databases">
        <title>Depth-based differentiation of microbial function through sediment-hosted aquifers and enrichment of novel symbionts in the deep terrestrial subsurface.</title>
        <authorList>
            <person name="Probst A.J."/>
            <person name="Ladd B."/>
            <person name="Jarett J.K."/>
            <person name="Geller-Mcgrath D.E."/>
            <person name="Sieber C.M."/>
            <person name="Emerson J.B."/>
            <person name="Anantharaman K."/>
            <person name="Thomas B.C."/>
            <person name="Malmstrom R."/>
            <person name="Stieglmeier M."/>
            <person name="Klingl A."/>
            <person name="Woyke T."/>
            <person name="Ryan C.M."/>
            <person name="Banfield J.F."/>
        </authorList>
    </citation>
    <scope>NUCLEOTIDE SEQUENCE [LARGE SCALE GENOMIC DNA]</scope>
    <source>
        <strain evidence="2">CG02_land_8_20_14_3_00_31_209</strain>
        <strain evidence="3">CG17_big_fil_post_rev_8_21_14_2_50_31_73</strain>
        <strain evidence="1">CG18_big_fil_WC_8_21_14_2_50_31_19</strain>
        <strain evidence="5">CG_4_10_14_0_8_um_filter_31_133</strain>
        <strain evidence="4">CG_4_8_14_3_um_filter</strain>
        <strain evidence="6">CG_4_9_14_3_um_filter_31_125</strain>
    </source>
</reference>
<evidence type="ECO:0000313" key="2">
    <source>
        <dbReference type="EMBL" id="PIV46564.1"/>
    </source>
</evidence>
<dbReference type="Proteomes" id="UP000228989">
    <property type="component" value="Unassembled WGS sequence"/>
</dbReference>
<dbReference type="EMBL" id="PFUW01000018">
    <property type="protein sequence ID" value="PJB04088.1"/>
    <property type="molecule type" value="Genomic_DNA"/>
</dbReference>
<accession>A0A2H9QSA9</accession>
<accession>A0A2H9N3S2</accession>
<protein>
    <submittedName>
        <fullName evidence="1">Uncharacterized protein</fullName>
    </submittedName>
</protein>
<evidence type="ECO:0000313" key="6">
    <source>
        <dbReference type="EMBL" id="PJB04088.1"/>
    </source>
</evidence>
<dbReference type="Proteomes" id="UP000228874">
    <property type="component" value="Unassembled WGS sequence"/>
</dbReference>
<name>A0A2G9LJE6_HUBC1</name>
<evidence type="ECO:0000313" key="9">
    <source>
        <dbReference type="Proteomes" id="UP000229789"/>
    </source>
</evidence>
<evidence type="ECO:0000313" key="1">
    <source>
        <dbReference type="EMBL" id="PIN66582.1"/>
    </source>
</evidence>
<sequence>MLLFCFFVKKRIKIIFFFSDLLSSEYNSKANLLLAFTISWIPCGVEPTSFNFRVVLVHKEKETILL</sequence>
<dbReference type="EMBL" id="PETW01000011">
    <property type="protein sequence ID" value="PIV46564.1"/>
    <property type="molecule type" value="Genomic_DNA"/>
</dbReference>
<dbReference type="EMBL" id="PFFF01000046">
    <property type="protein sequence ID" value="PIV89534.1"/>
    <property type="molecule type" value="Genomic_DNA"/>
</dbReference>
<dbReference type="AlphaFoldDB" id="A0A2G9LJE6"/>
<accession>A0A2H9P8B3</accession>
<accession>A0A2G9LJE6</accession>
<accession>A0A2H9MNE0</accession>
<reference evidence="7 8" key="1">
    <citation type="submission" date="2017-09" db="EMBL/GenBank/DDBJ databases">
        <title>Depth-based differentiation of microbial function through sediment-hosted aquifers and enrichment of novel symbionts in the deep terrestrial subsurface.</title>
        <authorList>
            <person name="Probst A.J."/>
            <person name="Ladd B."/>
            <person name="Jarett J.K."/>
            <person name="Geller-Mcgrath D.E."/>
            <person name="Sieber C.M.K."/>
            <person name="Emerson J.B."/>
            <person name="Anantharaman K."/>
            <person name="Thomas B.C."/>
            <person name="Malmstrom R."/>
            <person name="Stieglmeier M."/>
            <person name="Klingl A."/>
            <person name="Woyke T."/>
            <person name="Ryan C.M."/>
            <person name="Banfield J.F."/>
        </authorList>
    </citation>
    <scope>NUCLEOTIDE SEQUENCE [LARGE SCALE GENOMIC DNA]</scope>
</reference>
<comment type="caution">
    <text evidence="1">The sequence shown here is derived from an EMBL/GenBank/DDBJ whole genome shotgun (WGS) entry which is preliminary data.</text>
</comment>
<dbReference type="Proteomes" id="UP000231449">
    <property type="component" value="Unassembled WGS sequence"/>
</dbReference>
<dbReference type="Proteomes" id="UP000230477">
    <property type="component" value="Unassembled WGS sequence"/>
</dbReference>